<feature type="transmembrane region" description="Helical" evidence="2">
    <location>
        <begin position="12"/>
        <end position="35"/>
    </location>
</feature>
<dbReference type="OrthoDB" id="5287295at2759"/>
<feature type="transmembrane region" description="Helical" evidence="2">
    <location>
        <begin position="233"/>
        <end position="253"/>
    </location>
</feature>
<keyword evidence="2" id="KW-0812">Transmembrane</keyword>
<gene>
    <name evidence="3" type="ORF">B0T10DRAFT_455549</name>
</gene>
<sequence length="412" mass="45524">MTSQLPSDAVGLAIGVLVYSVFSLSLGLLTAWLVWAHHEGTSCALASIAQQIHTIVRWRDIKLEQHRHTTENIGNPELALAGNSVGLDLALFYIQFTCYGIEALLIFFWSAVLLQSIFQLRALVNTLRYSNLMAKLCAVLFPILMICLLQVKALQNNAVAFFVIANTSMTVGLVGGATMLLSILGRYIYTRHALLSFKFRYGKSSGKDGARSHSRVSATVGSQRRQRIYDRWLILRLGVGFVALGIFQLVTIVTEVTAQGRNNRDNLSKTADLSGRQAKSDFVFFVPGATPPLVTFLVFGTTRPFREYMWNAFVPKCLNSRGDRRTPKSSDDTGPGQGSRSQEVHYYGPRSELGHNGVDSVRLGTMASCSSNGRREDDNVPILEESSRHVVGGGFYGDEKRINVSTTHQILR</sequence>
<evidence type="ECO:0000313" key="4">
    <source>
        <dbReference type="Proteomes" id="UP000777438"/>
    </source>
</evidence>
<feature type="region of interest" description="Disordered" evidence="1">
    <location>
        <begin position="321"/>
        <end position="384"/>
    </location>
</feature>
<feature type="transmembrane region" description="Helical" evidence="2">
    <location>
        <begin position="90"/>
        <end position="112"/>
    </location>
</feature>
<reference evidence="3 4" key="1">
    <citation type="journal article" date="2021" name="Nat. Commun.">
        <title>Genetic determinants of endophytism in the Arabidopsis root mycobiome.</title>
        <authorList>
            <person name="Mesny F."/>
            <person name="Miyauchi S."/>
            <person name="Thiergart T."/>
            <person name="Pickel B."/>
            <person name="Atanasova L."/>
            <person name="Karlsson M."/>
            <person name="Huettel B."/>
            <person name="Barry K.W."/>
            <person name="Haridas S."/>
            <person name="Chen C."/>
            <person name="Bauer D."/>
            <person name="Andreopoulos W."/>
            <person name="Pangilinan J."/>
            <person name="LaButti K."/>
            <person name="Riley R."/>
            <person name="Lipzen A."/>
            <person name="Clum A."/>
            <person name="Drula E."/>
            <person name="Henrissat B."/>
            <person name="Kohler A."/>
            <person name="Grigoriev I.V."/>
            <person name="Martin F.M."/>
            <person name="Hacquard S."/>
        </authorList>
    </citation>
    <scope>NUCLEOTIDE SEQUENCE [LARGE SCALE GENOMIC DNA]</scope>
    <source>
        <strain evidence="3 4">MPI-CAGE-CH-0241</strain>
    </source>
</reference>
<feature type="compositionally biased region" description="Basic and acidic residues" evidence="1">
    <location>
        <begin position="321"/>
        <end position="331"/>
    </location>
</feature>
<keyword evidence="4" id="KW-1185">Reference proteome</keyword>
<feature type="transmembrane region" description="Helical" evidence="2">
    <location>
        <begin position="132"/>
        <end position="153"/>
    </location>
</feature>
<feature type="transmembrane region" description="Helical" evidence="2">
    <location>
        <begin position="282"/>
        <end position="300"/>
    </location>
</feature>
<evidence type="ECO:0000313" key="3">
    <source>
        <dbReference type="EMBL" id="KAH6895285.1"/>
    </source>
</evidence>
<feature type="transmembrane region" description="Helical" evidence="2">
    <location>
        <begin position="159"/>
        <end position="189"/>
    </location>
</feature>
<evidence type="ECO:0000256" key="1">
    <source>
        <dbReference type="SAM" id="MobiDB-lite"/>
    </source>
</evidence>
<proteinExistence type="predicted"/>
<dbReference type="Proteomes" id="UP000777438">
    <property type="component" value="Unassembled WGS sequence"/>
</dbReference>
<protein>
    <submittedName>
        <fullName evidence="3">Uncharacterized protein</fullName>
    </submittedName>
</protein>
<dbReference type="AlphaFoldDB" id="A0A9P9AW20"/>
<dbReference type="EMBL" id="JAGPYM010000004">
    <property type="protein sequence ID" value="KAH6895285.1"/>
    <property type="molecule type" value="Genomic_DNA"/>
</dbReference>
<organism evidence="3 4">
    <name type="scientific">Thelonectria olida</name>
    <dbReference type="NCBI Taxonomy" id="1576542"/>
    <lineage>
        <taxon>Eukaryota</taxon>
        <taxon>Fungi</taxon>
        <taxon>Dikarya</taxon>
        <taxon>Ascomycota</taxon>
        <taxon>Pezizomycotina</taxon>
        <taxon>Sordariomycetes</taxon>
        <taxon>Hypocreomycetidae</taxon>
        <taxon>Hypocreales</taxon>
        <taxon>Nectriaceae</taxon>
        <taxon>Thelonectria</taxon>
    </lineage>
</organism>
<evidence type="ECO:0000256" key="2">
    <source>
        <dbReference type="SAM" id="Phobius"/>
    </source>
</evidence>
<name>A0A9P9AW20_9HYPO</name>
<comment type="caution">
    <text evidence="3">The sequence shown here is derived from an EMBL/GenBank/DDBJ whole genome shotgun (WGS) entry which is preliminary data.</text>
</comment>
<accession>A0A9P9AW20</accession>
<keyword evidence="2" id="KW-1133">Transmembrane helix</keyword>
<keyword evidence="2" id="KW-0472">Membrane</keyword>